<evidence type="ECO:0000313" key="2">
    <source>
        <dbReference type="Proteomes" id="UP000321408"/>
    </source>
</evidence>
<dbReference type="AlphaFoldDB" id="A0A5B9DB43"/>
<dbReference type="EMBL" id="CP042905">
    <property type="protein sequence ID" value="QEE16211.1"/>
    <property type="molecule type" value="Genomic_DNA"/>
</dbReference>
<sequence>MAKKKKGKSTGQSFDLSGKLKNIQTLVLTKRPKEAIAYQYMLFTMICGMKYREAKHPSQSIRDFAMTMVRNHSLNPANVYPFVQEVEHIIYGGRQPDNEAYQRSLERFGEVFREITGKKLPKL</sequence>
<dbReference type="RefSeq" id="WP_147663090.1">
    <property type="nucleotide sequence ID" value="NZ_CP042905.2"/>
</dbReference>
<evidence type="ECO:0008006" key="3">
    <source>
        <dbReference type="Google" id="ProtNLM"/>
    </source>
</evidence>
<proteinExistence type="predicted"/>
<gene>
    <name evidence="1" type="ORF">DSAG12_02041</name>
</gene>
<evidence type="ECO:0000313" key="1">
    <source>
        <dbReference type="EMBL" id="QEE16211.1"/>
    </source>
</evidence>
<reference evidence="1 2" key="1">
    <citation type="journal article" date="2020" name="Nature">
        <title>Isolation of an archaeon at the prokaryote-eukaryote interface.</title>
        <authorList>
            <person name="Imachi H."/>
            <person name="Nobu M.K."/>
            <person name="Nakahara N."/>
            <person name="Morono Y."/>
            <person name="Ogawara M."/>
            <person name="Takaki Y."/>
            <person name="Takano Y."/>
            <person name="Uematsu K."/>
            <person name="Ikuta T."/>
            <person name="Ito M."/>
            <person name="Matsui Y."/>
            <person name="Miyazaki M."/>
            <person name="Murata K."/>
            <person name="Saito Y."/>
            <person name="Sakai S."/>
            <person name="Song C."/>
            <person name="Tasumi E."/>
            <person name="Yamanaka Y."/>
            <person name="Yamaguchi T."/>
            <person name="Kamagata Y."/>
            <person name="Tamaki H."/>
            <person name="Takai K."/>
        </authorList>
    </citation>
    <scope>NUCLEOTIDE SEQUENCE [LARGE SCALE GENOMIC DNA]</scope>
    <source>
        <strain evidence="1 2">MK-D1</strain>
    </source>
</reference>
<keyword evidence="2" id="KW-1185">Reference proteome</keyword>
<reference evidence="1 2" key="2">
    <citation type="journal article" date="2024" name="Int. J. Syst. Evol. Microbiol.">
        <title>Promethearchaeum syntrophicum gen. nov., sp. nov., an anaerobic, obligately syntrophic archaeon, the first isolate of the lineage 'Asgard' archaea, and proposal of the new archaeal phylum Promethearchaeota phyl. nov. and kingdom Promethearchaeati regn. nov.</title>
        <authorList>
            <person name="Imachi H."/>
            <person name="Nobu M.K."/>
            <person name="Kato S."/>
            <person name="Takaki Y."/>
            <person name="Miyazaki M."/>
            <person name="Miyata M."/>
            <person name="Ogawara M."/>
            <person name="Saito Y."/>
            <person name="Sakai S."/>
            <person name="Tahara Y.O."/>
            <person name="Takano Y."/>
            <person name="Tasumi E."/>
            <person name="Uematsu K."/>
            <person name="Yoshimura T."/>
            <person name="Itoh T."/>
            <person name="Ohkuma M."/>
            <person name="Takai K."/>
        </authorList>
    </citation>
    <scope>NUCLEOTIDE SEQUENCE [LARGE SCALE GENOMIC DNA]</scope>
    <source>
        <strain evidence="1 2">MK-D1</strain>
    </source>
</reference>
<name>A0A5B9DB43_9ARCH</name>
<accession>A0A5B9DB43</accession>
<dbReference type="GeneID" id="41330031"/>
<protein>
    <recommendedName>
        <fullName evidence="3">DUF4129 domain-containing protein</fullName>
    </recommendedName>
</protein>
<dbReference type="Proteomes" id="UP000321408">
    <property type="component" value="Chromosome"/>
</dbReference>
<dbReference type="KEGG" id="psyt:DSAG12_02041"/>
<organism evidence="1 2">
    <name type="scientific">Promethearchaeum syntrophicum</name>
    <dbReference type="NCBI Taxonomy" id="2594042"/>
    <lineage>
        <taxon>Archaea</taxon>
        <taxon>Promethearchaeati</taxon>
        <taxon>Promethearchaeota</taxon>
        <taxon>Promethearchaeia</taxon>
        <taxon>Promethearchaeales</taxon>
        <taxon>Promethearchaeaceae</taxon>
        <taxon>Promethearchaeum</taxon>
    </lineage>
</organism>